<proteinExistence type="predicted"/>
<keyword evidence="2" id="KW-1133">Transmembrane helix</keyword>
<gene>
    <name evidence="4" type="ORF">AVDCRST_MAG85-497</name>
</gene>
<evidence type="ECO:0000256" key="2">
    <source>
        <dbReference type="SAM" id="Phobius"/>
    </source>
</evidence>
<feature type="transmembrane region" description="Helical" evidence="2">
    <location>
        <begin position="12"/>
        <end position="32"/>
    </location>
</feature>
<dbReference type="AlphaFoldDB" id="A0A6J4RVI2"/>
<evidence type="ECO:0000313" key="4">
    <source>
        <dbReference type="EMBL" id="CAA9478291.1"/>
    </source>
</evidence>
<sequence length="488" mass="54010">MNTRAPGPGRIVVIAGFTLSCFGLLLFLWLAFGGAVPLKPKGYRIQASFDDAATLAEQAEVRVAGVRIGTVVAKDLDPKGNRTLATLEIDDKYAPIQRDARAILRQKTLLGETYVEMTLGTKGGPTIEEDGRLAQARVADAVEFDELLSIFGPRTRRDFREWQATLAKATGGRAPEINDALGTFPQFTESAQSLVDVLNRRREALGSLVRNTGGTFEAITRNEDALRNAIVRNTQVFETLATRRDAIAESFQIFPTFLRESRATMTRLAEFSRDTDPLIRDLEPVLEDAQPTLRSLRRLAPDAERLFEDLDPLIAAGRQGFPALGRVLRGLDPTLASFGPFLEQLNPILEYLELHQPTVSDFLNVGPSALGIKVPAPPGSGTNGHALPQLIVTGDQSLPQQRRSETNRGNAYFRPGWLDFREYKDDDKRIFPNFDCRHLGGPRPPAQREGNPGCFVQGPIRFQGRLSRFPQVRQSNPGAERDRDDANR</sequence>
<protein>
    <submittedName>
        <fullName evidence="4">Virulence factor Mce family protein</fullName>
    </submittedName>
</protein>
<dbReference type="Pfam" id="PF02470">
    <property type="entry name" value="MlaD"/>
    <property type="match status" value="1"/>
</dbReference>
<dbReference type="InterPro" id="IPR003399">
    <property type="entry name" value="Mce/MlaD"/>
</dbReference>
<feature type="domain" description="Mce/MlaD" evidence="3">
    <location>
        <begin position="41"/>
        <end position="118"/>
    </location>
</feature>
<dbReference type="InterPro" id="IPR052336">
    <property type="entry name" value="MlaD_Phospholipid_Transporter"/>
</dbReference>
<dbReference type="SUPFAM" id="SSF58104">
    <property type="entry name" value="Methyl-accepting chemotaxis protein (MCP) signaling domain"/>
    <property type="match status" value="1"/>
</dbReference>
<reference evidence="4" key="1">
    <citation type="submission" date="2020-02" db="EMBL/GenBank/DDBJ databases">
        <authorList>
            <person name="Meier V. D."/>
        </authorList>
    </citation>
    <scope>NUCLEOTIDE SEQUENCE</scope>
    <source>
        <strain evidence="4">AVDCRST_MAG85</strain>
    </source>
</reference>
<dbReference type="PANTHER" id="PTHR33371:SF4">
    <property type="entry name" value="INTERMEMBRANE PHOSPHOLIPID TRANSPORT SYSTEM BINDING PROTEIN MLAD"/>
    <property type="match status" value="1"/>
</dbReference>
<accession>A0A6J4RVI2</accession>
<feature type="region of interest" description="Disordered" evidence="1">
    <location>
        <begin position="465"/>
        <end position="488"/>
    </location>
</feature>
<keyword evidence="2" id="KW-0472">Membrane</keyword>
<feature type="compositionally biased region" description="Basic and acidic residues" evidence="1">
    <location>
        <begin position="479"/>
        <end position="488"/>
    </location>
</feature>
<evidence type="ECO:0000256" key="1">
    <source>
        <dbReference type="SAM" id="MobiDB-lite"/>
    </source>
</evidence>
<keyword evidence="2" id="KW-0812">Transmembrane</keyword>
<organism evidence="4">
    <name type="scientific">uncultured Solirubrobacteraceae bacterium</name>
    <dbReference type="NCBI Taxonomy" id="1162706"/>
    <lineage>
        <taxon>Bacteria</taxon>
        <taxon>Bacillati</taxon>
        <taxon>Actinomycetota</taxon>
        <taxon>Thermoleophilia</taxon>
        <taxon>Solirubrobacterales</taxon>
        <taxon>Solirubrobacteraceae</taxon>
        <taxon>environmental samples</taxon>
    </lineage>
</organism>
<dbReference type="PANTHER" id="PTHR33371">
    <property type="entry name" value="INTERMEMBRANE PHOSPHOLIPID TRANSPORT SYSTEM BINDING PROTEIN MLAD-RELATED"/>
    <property type="match status" value="1"/>
</dbReference>
<dbReference type="EMBL" id="CADCVT010000053">
    <property type="protein sequence ID" value="CAA9478291.1"/>
    <property type="molecule type" value="Genomic_DNA"/>
</dbReference>
<evidence type="ECO:0000259" key="3">
    <source>
        <dbReference type="Pfam" id="PF02470"/>
    </source>
</evidence>
<name>A0A6J4RVI2_9ACTN</name>
<dbReference type="PROSITE" id="PS51257">
    <property type="entry name" value="PROKAR_LIPOPROTEIN"/>
    <property type="match status" value="1"/>
</dbReference>